<dbReference type="Gene3D" id="1.20.1250.20">
    <property type="entry name" value="MFS general substrate transporter like domains"/>
    <property type="match status" value="2"/>
</dbReference>
<dbReference type="InterPro" id="IPR011701">
    <property type="entry name" value="MFS"/>
</dbReference>
<evidence type="ECO:0000313" key="5">
    <source>
        <dbReference type="EMBL" id="BDI28558.1"/>
    </source>
</evidence>
<dbReference type="OrthoDB" id="9784658at2"/>
<dbReference type="CDD" id="cd17316">
    <property type="entry name" value="MFS_SV2_like"/>
    <property type="match status" value="1"/>
</dbReference>
<dbReference type="PANTHER" id="PTHR23508">
    <property type="entry name" value="CARBOXYLIC ACID TRANSPORTER PROTEIN HOMOLOG"/>
    <property type="match status" value="1"/>
</dbReference>
<dbReference type="InterPro" id="IPR020846">
    <property type="entry name" value="MFS_dom"/>
</dbReference>
<accession>A0A402D3E0</accession>
<gene>
    <name evidence="5" type="ORF">CCAX7_006090</name>
</gene>
<sequence length="404" mass="44136">MATPLRTLTPDQRNTFLASFLGWTLDAFDFFVLVFVLKDVAKTFHTDKTHVAFSIMLTLALRPVGAFLFGLAAERYGRRTPLMIDIILFSILELLSGFAPNLTTFLILRALFGIAMGGEWGLGASLAMETVPTKARGMLSGILQEGYVVGYLLAAVVYRFVAPNLGWRWMFFVGVLPALLSLFIRANVKESPAWQAEQAKRERVPFGDLLRRHGKLFLYVIVLMTGFNFLSHGTQDLYPTFLQIQHKLPAATVSNIAIIYNIGALCGGIFFGTLSQRIGRRKAIIIACVCALPIIPLWSFSQSLALLTVGAFLIQFCIQGAWGVIPAHLTELAPAALRGTLPGLAYQLGNLIASVNTPLQTSVAERHGDNYGMAMAIVVTIALVLVPIMAGLGREARDTGFVTK</sequence>
<name>A0A402D3E0_9BACT</name>
<comment type="subcellular location">
    <subcellularLocation>
        <location evidence="1">Cell membrane</location>
        <topology evidence="1">Multi-pass membrane protein</topology>
    </subcellularLocation>
</comment>
<dbReference type="InterPro" id="IPR005829">
    <property type="entry name" value="Sugar_transporter_CS"/>
</dbReference>
<dbReference type="AlphaFoldDB" id="A0A402D3E0"/>
<keyword evidence="2" id="KW-0812">Transmembrane</keyword>
<dbReference type="EMBL" id="AP025739">
    <property type="protein sequence ID" value="BDI28558.1"/>
    <property type="molecule type" value="Genomic_DNA"/>
</dbReference>
<keyword evidence="6" id="KW-1185">Reference proteome</keyword>
<dbReference type="FunCoup" id="A0A402D3E0">
    <property type="interactions" value="259"/>
</dbReference>
<dbReference type="PROSITE" id="PS50850">
    <property type="entry name" value="MFS"/>
    <property type="match status" value="1"/>
</dbReference>
<dbReference type="Pfam" id="PF07690">
    <property type="entry name" value="MFS_1"/>
    <property type="match status" value="1"/>
</dbReference>
<evidence type="ECO:0000256" key="2">
    <source>
        <dbReference type="ARBA" id="ARBA00022692"/>
    </source>
</evidence>
<dbReference type="SUPFAM" id="SSF103473">
    <property type="entry name" value="MFS general substrate transporter"/>
    <property type="match status" value="1"/>
</dbReference>
<keyword evidence="4" id="KW-0472">Membrane</keyword>
<dbReference type="Proteomes" id="UP000287394">
    <property type="component" value="Chromosome"/>
</dbReference>
<evidence type="ECO:0000313" key="6">
    <source>
        <dbReference type="Proteomes" id="UP000287394"/>
    </source>
</evidence>
<reference evidence="5 6" key="1">
    <citation type="journal article" date="2019" name="Int. J. Syst. Evol. Microbiol.">
        <title>Capsulimonas corticalis gen. nov., sp. nov., an aerobic capsulated bacterium, of a novel bacterial order, Capsulimonadales ord. nov., of the class Armatimonadia of the phylum Armatimonadetes.</title>
        <authorList>
            <person name="Li J."/>
            <person name="Kudo C."/>
            <person name="Tonouchi A."/>
        </authorList>
    </citation>
    <scope>NUCLEOTIDE SEQUENCE [LARGE SCALE GENOMIC DNA]</scope>
    <source>
        <strain evidence="5 6">AX-7</strain>
    </source>
</reference>
<dbReference type="PANTHER" id="PTHR23508:SF10">
    <property type="entry name" value="CARBOXYLIC ACID TRANSPORTER PROTEIN HOMOLOG"/>
    <property type="match status" value="1"/>
</dbReference>
<proteinExistence type="predicted"/>
<dbReference type="GO" id="GO:0005886">
    <property type="term" value="C:plasma membrane"/>
    <property type="evidence" value="ECO:0007669"/>
    <property type="project" value="UniProtKB-SubCell"/>
</dbReference>
<evidence type="ECO:0000256" key="1">
    <source>
        <dbReference type="ARBA" id="ARBA00004651"/>
    </source>
</evidence>
<dbReference type="InterPro" id="IPR036259">
    <property type="entry name" value="MFS_trans_sf"/>
</dbReference>
<dbReference type="PROSITE" id="PS00217">
    <property type="entry name" value="SUGAR_TRANSPORT_2"/>
    <property type="match status" value="1"/>
</dbReference>
<organism evidence="5 6">
    <name type="scientific">Capsulimonas corticalis</name>
    <dbReference type="NCBI Taxonomy" id="2219043"/>
    <lineage>
        <taxon>Bacteria</taxon>
        <taxon>Bacillati</taxon>
        <taxon>Armatimonadota</taxon>
        <taxon>Armatimonadia</taxon>
        <taxon>Capsulimonadales</taxon>
        <taxon>Capsulimonadaceae</taxon>
        <taxon>Capsulimonas</taxon>
    </lineage>
</organism>
<dbReference type="KEGG" id="ccot:CCAX7_006090"/>
<keyword evidence="3" id="KW-1133">Transmembrane helix</keyword>
<dbReference type="GO" id="GO:0046943">
    <property type="term" value="F:carboxylic acid transmembrane transporter activity"/>
    <property type="evidence" value="ECO:0007669"/>
    <property type="project" value="TreeGrafter"/>
</dbReference>
<protein>
    <submittedName>
        <fullName evidence="5">MFS transporter</fullName>
    </submittedName>
</protein>
<evidence type="ECO:0000256" key="3">
    <source>
        <dbReference type="ARBA" id="ARBA00022989"/>
    </source>
</evidence>
<evidence type="ECO:0000256" key="4">
    <source>
        <dbReference type="ARBA" id="ARBA00023136"/>
    </source>
</evidence>
<dbReference type="RefSeq" id="WP_119324052.1">
    <property type="nucleotide sequence ID" value="NZ_AP025739.1"/>
</dbReference>